<dbReference type="Proteomes" id="UP000652761">
    <property type="component" value="Unassembled WGS sequence"/>
</dbReference>
<dbReference type="OrthoDB" id="593744at2759"/>
<dbReference type="AlphaFoldDB" id="A0A843TTC9"/>
<evidence type="ECO:0000313" key="1">
    <source>
        <dbReference type="EMBL" id="MQL72710.1"/>
    </source>
</evidence>
<proteinExistence type="predicted"/>
<evidence type="ECO:0000313" key="2">
    <source>
        <dbReference type="Proteomes" id="UP000652761"/>
    </source>
</evidence>
<comment type="caution">
    <text evidence="1">The sequence shown here is derived from an EMBL/GenBank/DDBJ whole genome shotgun (WGS) entry which is preliminary data.</text>
</comment>
<sequence>MTKRQVESRQLRVQARLNYGEFEISDMNGQVYRIDVKDNDMEGEDNVLLYAQESHRSNDPQIIWELYVLEDLSRVAAICRESSELWRAHVPIFCMAVMEVHMPERV</sequence>
<protein>
    <submittedName>
        <fullName evidence="1">Uncharacterized protein</fullName>
    </submittedName>
</protein>
<keyword evidence="2" id="KW-1185">Reference proteome</keyword>
<accession>A0A843TTC9</accession>
<gene>
    <name evidence="1" type="ORF">Taro_005026</name>
</gene>
<dbReference type="EMBL" id="NMUH01000140">
    <property type="protein sequence ID" value="MQL72710.1"/>
    <property type="molecule type" value="Genomic_DNA"/>
</dbReference>
<reference evidence="1" key="1">
    <citation type="submission" date="2017-07" db="EMBL/GenBank/DDBJ databases">
        <title>Taro Niue Genome Assembly and Annotation.</title>
        <authorList>
            <person name="Atibalentja N."/>
            <person name="Keating K."/>
            <person name="Fields C.J."/>
        </authorList>
    </citation>
    <scope>NUCLEOTIDE SEQUENCE</scope>
    <source>
        <strain evidence="1">Niue_2</strain>
        <tissue evidence="1">Leaf</tissue>
    </source>
</reference>
<organism evidence="1 2">
    <name type="scientific">Colocasia esculenta</name>
    <name type="common">Wild taro</name>
    <name type="synonym">Arum esculentum</name>
    <dbReference type="NCBI Taxonomy" id="4460"/>
    <lineage>
        <taxon>Eukaryota</taxon>
        <taxon>Viridiplantae</taxon>
        <taxon>Streptophyta</taxon>
        <taxon>Embryophyta</taxon>
        <taxon>Tracheophyta</taxon>
        <taxon>Spermatophyta</taxon>
        <taxon>Magnoliopsida</taxon>
        <taxon>Liliopsida</taxon>
        <taxon>Araceae</taxon>
        <taxon>Aroideae</taxon>
        <taxon>Colocasieae</taxon>
        <taxon>Colocasia</taxon>
    </lineage>
</organism>
<name>A0A843TTC9_COLES</name>